<proteinExistence type="predicted"/>
<dbReference type="EMBL" id="UINC01042984">
    <property type="protein sequence ID" value="SVB46359.1"/>
    <property type="molecule type" value="Genomic_DNA"/>
</dbReference>
<name>A0A382E7J3_9ZZZZ</name>
<evidence type="ECO:0000313" key="1">
    <source>
        <dbReference type="EMBL" id="SVB46359.1"/>
    </source>
</evidence>
<protein>
    <submittedName>
        <fullName evidence="1">Uncharacterized protein</fullName>
    </submittedName>
</protein>
<dbReference type="PROSITE" id="PS51257">
    <property type="entry name" value="PROKAR_LIPOPROTEIN"/>
    <property type="match status" value="1"/>
</dbReference>
<accession>A0A382E7J3</accession>
<dbReference type="AlphaFoldDB" id="A0A382E7J3"/>
<feature type="non-terminal residue" evidence="1">
    <location>
        <position position="79"/>
    </location>
</feature>
<sequence length="79" mass="8575">MRIGWFVTALLLFAFGCFSNGGVGYAPVVGLKTDSLITLGAQIKKDTGGNVIEIDLTGKPVGNSDLKQITRHKRLQKLW</sequence>
<organism evidence="1">
    <name type="scientific">marine metagenome</name>
    <dbReference type="NCBI Taxonomy" id="408172"/>
    <lineage>
        <taxon>unclassified sequences</taxon>
        <taxon>metagenomes</taxon>
        <taxon>ecological metagenomes</taxon>
    </lineage>
</organism>
<reference evidence="1" key="1">
    <citation type="submission" date="2018-05" db="EMBL/GenBank/DDBJ databases">
        <authorList>
            <person name="Lanie J.A."/>
            <person name="Ng W.-L."/>
            <person name="Kazmierczak K.M."/>
            <person name="Andrzejewski T.M."/>
            <person name="Davidsen T.M."/>
            <person name="Wayne K.J."/>
            <person name="Tettelin H."/>
            <person name="Glass J.I."/>
            <person name="Rusch D."/>
            <person name="Podicherti R."/>
            <person name="Tsui H.-C.T."/>
            <person name="Winkler M.E."/>
        </authorList>
    </citation>
    <scope>NUCLEOTIDE SEQUENCE</scope>
</reference>
<gene>
    <name evidence="1" type="ORF">METZ01_LOCUS199213</name>
</gene>